<dbReference type="PANTHER" id="PTHR22794">
    <property type="entry name" value="THAP DOMAIN PROTEIN 11"/>
    <property type="match status" value="1"/>
</dbReference>
<reference evidence="3" key="1">
    <citation type="journal article" date="2011" name="Genetics">
        <title>Massive changes in genome architecture accompany the transition to self-fertility in the filamentous fungus Neurospora tetrasperma.</title>
        <authorList>
            <person name="Ellison C.E."/>
            <person name="Stajich J.E."/>
            <person name="Jacobson D.J."/>
            <person name="Natvig D.O."/>
            <person name="Lapidus A."/>
            <person name="Foster B."/>
            <person name="Aerts A."/>
            <person name="Riley R."/>
            <person name="Lindquist E.A."/>
            <person name="Grigoriev I.V."/>
            <person name="Taylor J.W."/>
        </authorList>
    </citation>
    <scope>NUCLEOTIDE SEQUENCE [LARGE SCALE GENOMIC DNA]</scope>
    <source>
        <strain evidence="3">FGSC 2508 / P0657</strain>
    </source>
</reference>
<name>F8MWH0_NEUT8</name>
<sequence length="703" mass="75049">MPRDRENSDTSGAPGQSKRPTLYHRDSSSSQVGGDQTGNGNTHHHRAKGPKHVVGGSRLHGKAPSSKGLHKHHGSTSTVKLNRTNTAASRQGESPTSPERPPFLASNHRRSTSQDLVTVSTNLKNTSATALKRNRSNADVAGTGKGKAKSTSNLLKRSTSNPAVHKLKGERHSKVHFNIGDDGQDDDEDDQDEWVDASTSASPLLSRRGSTINGAETANENHLHPLASALPPQGQVDSPRVTQVQFPFPSHQQRVQPSNNTVASANNISQQQQQPQQQQQQQPQQQQMPQLSKPPTNKNSSSQTSIAPSIAPSIAHSTTTSQSHNQLLTERILKRVPSMISAPKMSTESVQVQLNASRPTSPASSMLSSQIRPGSSEKEELLTSRFVGGDQLGSTGNPSNPGESFLTSIRTTTENGTSRSMGSLEHAGHQGSKLGADSDDEGTEIRRTTRKRNGTQTSVSSGVYGGLKDLNRTQQKLNLQRASSTLDQPQVPPHHPTLGPLTPGLPLNGNGYDNRDPRLTRILERTGMEYLVVRRYQNPVARSIARIAQYQALQNGSLNMNGGGRASRPGTSHSKRGSELSGGRPNFLRDGREPRDSFLAQATINANHQHSNSMSAIPSKAVSAAARFSGLGGIGTRANSTSSSLDGDGDGGQPHVGMLNGANGGSSSRLSGSSLVDRSEHAETQAILRALWDKSLDLSVSQE</sequence>
<dbReference type="OrthoDB" id="5430106at2759"/>
<feature type="compositionally biased region" description="Polar residues" evidence="1">
    <location>
        <begin position="293"/>
        <end position="306"/>
    </location>
</feature>
<dbReference type="RefSeq" id="XP_009854110.1">
    <property type="nucleotide sequence ID" value="XM_009855808.1"/>
</dbReference>
<dbReference type="Pfam" id="PF10452">
    <property type="entry name" value="TCO89"/>
    <property type="match status" value="1"/>
</dbReference>
<evidence type="ECO:0000256" key="1">
    <source>
        <dbReference type="SAM" id="MobiDB-lite"/>
    </source>
</evidence>
<dbReference type="GO" id="GO:0031931">
    <property type="term" value="C:TORC1 complex"/>
    <property type="evidence" value="ECO:0007669"/>
    <property type="project" value="InterPro"/>
</dbReference>
<accession>F8MWH0</accession>
<feature type="compositionally biased region" description="Polar residues" evidence="1">
    <location>
        <begin position="249"/>
        <end position="269"/>
    </location>
</feature>
<evidence type="ECO:0000313" key="3">
    <source>
        <dbReference type="Proteomes" id="UP000008065"/>
    </source>
</evidence>
<dbReference type="GO" id="GO:0000329">
    <property type="term" value="C:fungal-type vacuole membrane"/>
    <property type="evidence" value="ECO:0007669"/>
    <property type="project" value="TreeGrafter"/>
</dbReference>
<dbReference type="VEuPathDB" id="FungiDB:NEUTE1DRAFT_124441"/>
<dbReference type="PANTHER" id="PTHR22794:SF2">
    <property type="entry name" value="THAP DOMAIN-CONTAINING PROTEIN 11"/>
    <property type="match status" value="1"/>
</dbReference>
<organism evidence="2 3">
    <name type="scientific">Neurospora tetrasperma (strain FGSC 2508 / ATCC MYA-4615 / P0657)</name>
    <dbReference type="NCBI Taxonomy" id="510951"/>
    <lineage>
        <taxon>Eukaryota</taxon>
        <taxon>Fungi</taxon>
        <taxon>Dikarya</taxon>
        <taxon>Ascomycota</taxon>
        <taxon>Pezizomycotina</taxon>
        <taxon>Sordariomycetes</taxon>
        <taxon>Sordariomycetidae</taxon>
        <taxon>Sordariales</taxon>
        <taxon>Sordariaceae</taxon>
        <taxon>Neurospora</taxon>
    </lineage>
</organism>
<feature type="compositionally biased region" description="Polar residues" evidence="1">
    <location>
        <begin position="392"/>
        <end position="407"/>
    </location>
</feature>
<feature type="compositionally biased region" description="Basic residues" evidence="1">
    <location>
        <begin position="42"/>
        <end position="51"/>
    </location>
</feature>
<dbReference type="HOGENOM" id="CLU_016311_1_0_1"/>
<dbReference type="InterPro" id="IPR018857">
    <property type="entry name" value="TORC1_cplx_su_TCO89"/>
</dbReference>
<dbReference type="KEGG" id="nte:NEUTE1DRAFT124441"/>
<feature type="region of interest" description="Disordered" evidence="1">
    <location>
        <begin position="388"/>
        <end position="407"/>
    </location>
</feature>
<feature type="compositionally biased region" description="Low complexity" evidence="1">
    <location>
        <begin position="665"/>
        <end position="675"/>
    </location>
</feature>
<protein>
    <submittedName>
        <fullName evidence="2">Uncharacterized protein</fullName>
    </submittedName>
</protein>
<feature type="region of interest" description="Disordered" evidence="1">
    <location>
        <begin position="1"/>
        <end position="209"/>
    </location>
</feature>
<feature type="region of interest" description="Disordered" evidence="1">
    <location>
        <begin position="638"/>
        <end position="679"/>
    </location>
</feature>
<feature type="compositionally biased region" description="Polar residues" evidence="1">
    <location>
        <begin position="28"/>
        <end position="41"/>
    </location>
</feature>
<feature type="compositionally biased region" description="Low complexity" evidence="1">
    <location>
        <begin position="270"/>
        <end position="290"/>
    </location>
</feature>
<feature type="region of interest" description="Disordered" evidence="1">
    <location>
        <begin position="249"/>
        <end position="306"/>
    </location>
</feature>
<feature type="compositionally biased region" description="Low complexity" evidence="1">
    <location>
        <begin position="496"/>
        <end position="511"/>
    </location>
</feature>
<evidence type="ECO:0000313" key="2">
    <source>
        <dbReference type="EMBL" id="EGO54112.1"/>
    </source>
</evidence>
<feature type="compositionally biased region" description="Polar residues" evidence="1">
    <location>
        <begin position="113"/>
        <end position="129"/>
    </location>
</feature>
<feature type="region of interest" description="Disordered" evidence="1">
    <location>
        <begin position="482"/>
        <end position="513"/>
    </location>
</feature>
<dbReference type="AlphaFoldDB" id="F8MWH0"/>
<feature type="compositionally biased region" description="Polar residues" evidence="1">
    <location>
        <begin position="197"/>
        <end position="209"/>
    </location>
</feature>
<feature type="compositionally biased region" description="Acidic residues" evidence="1">
    <location>
        <begin position="182"/>
        <end position="195"/>
    </location>
</feature>
<proteinExistence type="predicted"/>
<feature type="compositionally biased region" description="Polar residues" evidence="1">
    <location>
        <begin position="345"/>
        <end position="373"/>
    </location>
</feature>
<dbReference type="GO" id="GO:0031929">
    <property type="term" value="P:TOR signaling"/>
    <property type="evidence" value="ECO:0007669"/>
    <property type="project" value="InterPro"/>
</dbReference>
<feature type="region of interest" description="Disordered" evidence="1">
    <location>
        <begin position="345"/>
        <end position="379"/>
    </location>
</feature>
<feature type="compositionally biased region" description="Basic residues" evidence="1">
    <location>
        <begin position="165"/>
        <end position="175"/>
    </location>
</feature>
<feature type="compositionally biased region" description="Polar residues" evidence="1">
    <location>
        <begin position="75"/>
        <end position="97"/>
    </location>
</feature>
<feature type="region of interest" description="Disordered" evidence="1">
    <location>
        <begin position="413"/>
        <end position="466"/>
    </location>
</feature>
<dbReference type="Proteomes" id="UP000008065">
    <property type="component" value="Unassembled WGS sequence"/>
</dbReference>
<keyword evidence="3" id="KW-1185">Reference proteome</keyword>
<feature type="region of interest" description="Disordered" evidence="1">
    <location>
        <begin position="556"/>
        <end position="592"/>
    </location>
</feature>
<dbReference type="EMBL" id="GL891307">
    <property type="protein sequence ID" value="EGO54112.1"/>
    <property type="molecule type" value="Genomic_DNA"/>
</dbReference>
<gene>
    <name evidence="2" type="ORF">NEUTE1DRAFT_124441</name>
</gene>
<feature type="compositionally biased region" description="Polar residues" evidence="1">
    <location>
        <begin position="149"/>
        <end position="162"/>
    </location>
</feature>
<dbReference type="GeneID" id="20824641"/>